<dbReference type="PANTHER" id="PTHR47966">
    <property type="entry name" value="BETA-SITE APP-CLEAVING ENZYME, ISOFORM A-RELATED"/>
    <property type="match status" value="1"/>
</dbReference>
<name>A0AAV4DFV7_9GAST</name>
<evidence type="ECO:0000256" key="7">
    <source>
        <dbReference type="RuleBase" id="RU000454"/>
    </source>
</evidence>
<dbReference type="PRINTS" id="PR00792">
    <property type="entry name" value="PEPSIN"/>
</dbReference>
<feature type="disulfide bond" evidence="6">
    <location>
        <begin position="264"/>
        <end position="268"/>
    </location>
</feature>
<dbReference type="SUPFAM" id="SSF50630">
    <property type="entry name" value="Acid proteases"/>
    <property type="match status" value="1"/>
</dbReference>
<dbReference type="PROSITE" id="PS51767">
    <property type="entry name" value="PEPTIDASE_A1"/>
    <property type="match status" value="1"/>
</dbReference>
<dbReference type="Gene3D" id="2.60.40.1960">
    <property type="match status" value="1"/>
</dbReference>
<dbReference type="InterPro" id="IPR033121">
    <property type="entry name" value="PEPTIDASE_A1"/>
</dbReference>
<feature type="signal peptide" evidence="8">
    <location>
        <begin position="1"/>
        <end position="20"/>
    </location>
</feature>
<feature type="domain" description="Peptidase A1" evidence="9">
    <location>
        <begin position="66"/>
        <end position="383"/>
    </location>
</feature>
<evidence type="ECO:0000256" key="3">
    <source>
        <dbReference type="ARBA" id="ARBA00022750"/>
    </source>
</evidence>
<evidence type="ECO:0000313" key="11">
    <source>
        <dbReference type="Proteomes" id="UP000735302"/>
    </source>
</evidence>
<dbReference type="Pfam" id="PF00026">
    <property type="entry name" value="Asp"/>
    <property type="match status" value="1"/>
</dbReference>
<dbReference type="FunFam" id="2.40.70.10:FF:000115">
    <property type="entry name" value="Lysosomal aspartic protease"/>
    <property type="match status" value="1"/>
</dbReference>
<feature type="active site" evidence="5">
    <location>
        <position position="273"/>
    </location>
</feature>
<dbReference type="InterPro" id="IPR001969">
    <property type="entry name" value="Aspartic_peptidase_AS"/>
</dbReference>
<evidence type="ECO:0000313" key="10">
    <source>
        <dbReference type="EMBL" id="GFO43108.1"/>
    </source>
</evidence>
<keyword evidence="3 7" id="KW-0064">Aspartyl protease</keyword>
<dbReference type="AlphaFoldDB" id="A0AAV4DFV7"/>
<evidence type="ECO:0000259" key="9">
    <source>
        <dbReference type="PROSITE" id="PS51767"/>
    </source>
</evidence>
<dbReference type="GO" id="GO:0006508">
    <property type="term" value="P:proteolysis"/>
    <property type="evidence" value="ECO:0007669"/>
    <property type="project" value="UniProtKB-KW"/>
</dbReference>
<keyword evidence="2 7" id="KW-0645">Protease</keyword>
<dbReference type="PROSITE" id="PS00141">
    <property type="entry name" value="ASP_PROTEASE"/>
    <property type="match status" value="1"/>
</dbReference>
<protein>
    <submittedName>
        <fullName evidence="10">Cathepsin d</fullName>
    </submittedName>
</protein>
<accession>A0AAV4DFV7</accession>
<keyword evidence="4 7" id="KW-0378">Hydrolase</keyword>
<comment type="caution">
    <text evidence="10">The sequence shown here is derived from an EMBL/GenBank/DDBJ whole genome shotgun (WGS) entry which is preliminary data.</text>
</comment>
<evidence type="ECO:0000256" key="1">
    <source>
        <dbReference type="ARBA" id="ARBA00007447"/>
    </source>
</evidence>
<organism evidence="10 11">
    <name type="scientific">Plakobranchus ocellatus</name>
    <dbReference type="NCBI Taxonomy" id="259542"/>
    <lineage>
        <taxon>Eukaryota</taxon>
        <taxon>Metazoa</taxon>
        <taxon>Spiralia</taxon>
        <taxon>Lophotrochozoa</taxon>
        <taxon>Mollusca</taxon>
        <taxon>Gastropoda</taxon>
        <taxon>Heterobranchia</taxon>
        <taxon>Euthyneura</taxon>
        <taxon>Panpulmonata</taxon>
        <taxon>Sacoglossa</taxon>
        <taxon>Placobranchoidea</taxon>
        <taxon>Plakobranchidae</taxon>
        <taxon>Plakobranchus</taxon>
    </lineage>
</organism>
<dbReference type="Gene3D" id="2.40.70.10">
    <property type="entry name" value="Acid Proteases"/>
    <property type="match status" value="2"/>
</dbReference>
<dbReference type="InterPro" id="IPR001461">
    <property type="entry name" value="Aspartic_peptidase_A1"/>
</dbReference>
<evidence type="ECO:0000256" key="8">
    <source>
        <dbReference type="SAM" id="SignalP"/>
    </source>
</evidence>
<feature type="active site" evidence="5">
    <location>
        <position position="84"/>
    </location>
</feature>
<dbReference type="Proteomes" id="UP000735302">
    <property type="component" value="Unassembled WGS sequence"/>
</dbReference>
<keyword evidence="8" id="KW-0732">Signal</keyword>
<dbReference type="EMBL" id="BLXT01007857">
    <property type="protein sequence ID" value="GFO43108.1"/>
    <property type="molecule type" value="Genomic_DNA"/>
</dbReference>
<dbReference type="InterPro" id="IPR021109">
    <property type="entry name" value="Peptidase_aspartic_dom_sf"/>
</dbReference>
<sequence length="387" mass="43229">MHLVTNAVLILALASRLVAGIVNIPLFRMNPEHQFASLSTRLRLPFLNPYKGKAEVNITNYEDVEFYGPITIGTPGQVFNVIFDTTSADFWIPSVNCPQTNMPCQSHRKYISAASKTFRHVGTMFNITYKTGNVHGYQSKDTVTVSGLSVKKQVFGEAMLQSDIFLETVADGILGMGFSSLSQMEEPTVFDNMLSQRLVRSPVFSFYLSSHKKTADGAGSVLTLGGTNPGLFTGNLTFVAVTFAQFWQFKIDWIEIPDMRESFCLEGCHAIVDSGSSLIVGPQRETDKLNRKLRGSSFNNTDMWTFNCSRVSRMSDVEFIVNGTPLTLTSEEYIIKIDDFCFSAFYGRKTFPVGADPYWVLGTTFMRAYYTVFDKGNNRIGFAKAKH</sequence>
<proteinExistence type="inferred from homology"/>
<keyword evidence="6" id="KW-1015">Disulfide bond</keyword>
<evidence type="ECO:0000256" key="6">
    <source>
        <dbReference type="PIRSR" id="PIRSR601461-2"/>
    </source>
</evidence>
<feature type="chain" id="PRO_5043338036" evidence="8">
    <location>
        <begin position="21"/>
        <end position="387"/>
    </location>
</feature>
<keyword evidence="11" id="KW-1185">Reference proteome</keyword>
<comment type="similarity">
    <text evidence="1 7">Belongs to the peptidase A1 family.</text>
</comment>
<dbReference type="PANTHER" id="PTHR47966:SF51">
    <property type="entry name" value="BETA-SITE APP-CLEAVING ENZYME, ISOFORM A-RELATED"/>
    <property type="match status" value="1"/>
</dbReference>
<feature type="disulfide bond" evidence="6">
    <location>
        <begin position="308"/>
        <end position="341"/>
    </location>
</feature>
<dbReference type="GO" id="GO:0004190">
    <property type="term" value="F:aspartic-type endopeptidase activity"/>
    <property type="evidence" value="ECO:0007669"/>
    <property type="project" value="UniProtKB-KW"/>
</dbReference>
<evidence type="ECO:0000256" key="2">
    <source>
        <dbReference type="ARBA" id="ARBA00022670"/>
    </source>
</evidence>
<evidence type="ECO:0000256" key="5">
    <source>
        <dbReference type="PIRSR" id="PIRSR601461-1"/>
    </source>
</evidence>
<feature type="disulfide bond" evidence="6">
    <location>
        <begin position="97"/>
        <end position="104"/>
    </location>
</feature>
<evidence type="ECO:0000256" key="4">
    <source>
        <dbReference type="ARBA" id="ARBA00022801"/>
    </source>
</evidence>
<reference evidence="10 11" key="1">
    <citation type="journal article" date="2021" name="Elife">
        <title>Chloroplast acquisition without the gene transfer in kleptoplastic sea slugs, Plakobranchus ocellatus.</title>
        <authorList>
            <person name="Maeda T."/>
            <person name="Takahashi S."/>
            <person name="Yoshida T."/>
            <person name="Shimamura S."/>
            <person name="Takaki Y."/>
            <person name="Nagai Y."/>
            <person name="Toyoda A."/>
            <person name="Suzuki Y."/>
            <person name="Arimoto A."/>
            <person name="Ishii H."/>
            <person name="Satoh N."/>
            <person name="Nishiyama T."/>
            <person name="Hasebe M."/>
            <person name="Maruyama T."/>
            <person name="Minagawa J."/>
            <person name="Obokata J."/>
            <person name="Shigenobu S."/>
        </authorList>
    </citation>
    <scope>NUCLEOTIDE SEQUENCE [LARGE SCALE GENOMIC DNA]</scope>
</reference>
<gene>
    <name evidence="10" type="ORF">PoB_006961300</name>
</gene>